<protein>
    <submittedName>
        <fullName evidence="7">NADH dehydrogenase</fullName>
    </submittedName>
</protein>
<dbReference type="PANTHER" id="PTHR42913:SF3">
    <property type="entry name" value="64 KDA MITOCHONDRIAL NADH DEHYDROGENASE (EUROFUNG)"/>
    <property type="match status" value="1"/>
</dbReference>
<dbReference type="Pfam" id="PF07992">
    <property type="entry name" value="Pyr_redox_2"/>
    <property type="match status" value="1"/>
</dbReference>
<name>A0A1H3VUA8_9EURY</name>
<dbReference type="InterPro" id="IPR023753">
    <property type="entry name" value="FAD/NAD-binding_dom"/>
</dbReference>
<dbReference type="GO" id="GO:0003955">
    <property type="term" value="F:NAD(P)H dehydrogenase (quinone) activity"/>
    <property type="evidence" value="ECO:0007669"/>
    <property type="project" value="TreeGrafter"/>
</dbReference>
<dbReference type="EMBL" id="FNQT01000001">
    <property type="protein sequence ID" value="SDZ77702.1"/>
    <property type="molecule type" value="Genomic_DNA"/>
</dbReference>
<dbReference type="STRING" id="555874.SAMN04488065_0231"/>
<comment type="similarity">
    <text evidence="2">Belongs to the NADH dehydrogenase family.</text>
</comment>
<evidence type="ECO:0000313" key="8">
    <source>
        <dbReference type="Proteomes" id="UP000236755"/>
    </source>
</evidence>
<evidence type="ECO:0000313" key="7">
    <source>
        <dbReference type="EMBL" id="SDZ77702.1"/>
    </source>
</evidence>
<dbReference type="Proteomes" id="UP000236755">
    <property type="component" value="Unassembled WGS sequence"/>
</dbReference>
<organism evidence="7 8">
    <name type="scientific">Haloplanus vescus</name>
    <dbReference type="NCBI Taxonomy" id="555874"/>
    <lineage>
        <taxon>Archaea</taxon>
        <taxon>Methanobacteriati</taxon>
        <taxon>Methanobacteriota</taxon>
        <taxon>Stenosarchaea group</taxon>
        <taxon>Halobacteria</taxon>
        <taxon>Halobacteriales</taxon>
        <taxon>Haloferacaceae</taxon>
        <taxon>Haloplanus</taxon>
    </lineage>
</organism>
<dbReference type="SUPFAM" id="SSF51905">
    <property type="entry name" value="FAD/NAD(P)-binding domain"/>
    <property type="match status" value="2"/>
</dbReference>
<dbReference type="RefSeq" id="WP_092630164.1">
    <property type="nucleotide sequence ID" value="NZ_FNQT01000001.1"/>
</dbReference>
<proteinExistence type="inferred from homology"/>
<sequence>MTTQVVVLGAGYAGAGAVKQFQKANDGSAELTWISEHDYHLVLHESHRVIRDTSVASKITIPVEDIKSPETTFRQGRVTGVDVDEQTVRCEDGDPVDYDYLLVALGSQTAFYGIEGLETHAHTLKSLDDARQIHSDVADAAADATRSDPAQVVVGGAGLSGIQSAGEIAAYRDEHRAPIDVTLVEGLDEVLPGMDTELQGALRKRLEAADVEIMCGEFVSSVDDDTIYVGGGEEEDPTELDYDVFLWTGGITGQDELADADVDKDDRSHRVYADRDFQTSDERVFAIGDTALIDQGPDEVAPPTAQAAWQAAEVAGENLARAVRGESLRTWTHDDKGTLVSVGDEAVAHGVDALPINTFGGIGAETLKKLVAARWIADVSSVGRAISAWPDM</sequence>
<dbReference type="InterPro" id="IPR036188">
    <property type="entry name" value="FAD/NAD-bd_sf"/>
</dbReference>
<evidence type="ECO:0000256" key="4">
    <source>
        <dbReference type="ARBA" id="ARBA00022827"/>
    </source>
</evidence>
<keyword evidence="8" id="KW-1185">Reference proteome</keyword>
<keyword evidence="5" id="KW-0560">Oxidoreductase</keyword>
<evidence type="ECO:0000259" key="6">
    <source>
        <dbReference type="Pfam" id="PF07992"/>
    </source>
</evidence>
<evidence type="ECO:0000256" key="1">
    <source>
        <dbReference type="ARBA" id="ARBA00001974"/>
    </source>
</evidence>
<dbReference type="GO" id="GO:0019646">
    <property type="term" value="P:aerobic electron transport chain"/>
    <property type="evidence" value="ECO:0007669"/>
    <property type="project" value="TreeGrafter"/>
</dbReference>
<keyword evidence="4" id="KW-0274">FAD</keyword>
<evidence type="ECO:0000256" key="3">
    <source>
        <dbReference type="ARBA" id="ARBA00022630"/>
    </source>
</evidence>
<dbReference type="AlphaFoldDB" id="A0A1H3VUA8"/>
<dbReference type="OrthoDB" id="6639at2157"/>
<dbReference type="Gene3D" id="3.50.50.100">
    <property type="match status" value="1"/>
</dbReference>
<keyword evidence="3" id="KW-0285">Flavoprotein</keyword>
<evidence type="ECO:0000256" key="2">
    <source>
        <dbReference type="ARBA" id="ARBA00005272"/>
    </source>
</evidence>
<comment type="cofactor">
    <cofactor evidence="1">
        <name>FAD</name>
        <dbReference type="ChEBI" id="CHEBI:57692"/>
    </cofactor>
</comment>
<dbReference type="PRINTS" id="PR00368">
    <property type="entry name" value="FADPNR"/>
</dbReference>
<dbReference type="PANTHER" id="PTHR42913">
    <property type="entry name" value="APOPTOSIS-INDUCING FACTOR 1"/>
    <property type="match status" value="1"/>
</dbReference>
<evidence type="ECO:0000256" key="5">
    <source>
        <dbReference type="ARBA" id="ARBA00023002"/>
    </source>
</evidence>
<dbReference type="InterPro" id="IPR051169">
    <property type="entry name" value="NADH-Q_oxidoreductase"/>
</dbReference>
<reference evidence="7 8" key="1">
    <citation type="submission" date="2016-10" db="EMBL/GenBank/DDBJ databases">
        <authorList>
            <person name="de Groot N.N."/>
        </authorList>
    </citation>
    <scope>NUCLEOTIDE SEQUENCE [LARGE SCALE GENOMIC DNA]</scope>
    <source>
        <strain evidence="7 8">CGMCC 1.8712</strain>
    </source>
</reference>
<accession>A0A1H3VUA8</accession>
<gene>
    <name evidence="7" type="ORF">SAMN04488065_0231</name>
</gene>
<feature type="domain" description="FAD/NAD(P)-binding" evidence="6">
    <location>
        <begin position="4"/>
        <end position="312"/>
    </location>
</feature>